<organism evidence="2 4">
    <name type="scientific">Rhizobium tibeticum</name>
    <dbReference type="NCBI Taxonomy" id="501024"/>
    <lineage>
        <taxon>Bacteria</taxon>
        <taxon>Pseudomonadati</taxon>
        <taxon>Pseudomonadota</taxon>
        <taxon>Alphaproteobacteria</taxon>
        <taxon>Hyphomicrobiales</taxon>
        <taxon>Rhizobiaceae</taxon>
        <taxon>Rhizobium/Agrobacterium group</taxon>
        <taxon>Rhizobium</taxon>
    </lineage>
</organism>
<evidence type="ECO:0000313" key="3">
    <source>
        <dbReference type="EMBL" id="SEP19658.1"/>
    </source>
</evidence>
<accession>A0A1H8VXJ0</accession>
<name>A0A1H8VXJ0_9HYPH</name>
<proteinExistence type="predicted"/>
<feature type="transmembrane region" description="Helical" evidence="1">
    <location>
        <begin position="30"/>
        <end position="50"/>
    </location>
</feature>
<keyword evidence="1" id="KW-1133">Transmembrane helix</keyword>
<evidence type="ECO:0000256" key="1">
    <source>
        <dbReference type="SAM" id="Phobius"/>
    </source>
</evidence>
<protein>
    <submittedName>
        <fullName evidence="2">Uncharacterized protein</fullName>
    </submittedName>
</protein>
<reference evidence="4" key="1">
    <citation type="submission" date="2016-10" db="EMBL/GenBank/DDBJ databases">
        <authorList>
            <person name="Wibberg D."/>
        </authorList>
    </citation>
    <scope>NUCLEOTIDE SEQUENCE [LARGE SCALE GENOMIC DNA]</scope>
</reference>
<sequence>MKDWACYLSASQSNKFWGGRPSSPCVRLPLVLQPFLSAILWAAVICFSTWPAYRRSERVVGGNKSRAAAIFLHVRRMAAHVRAVGERFAGLQGPGASFTTWSERHSPVDALLEQNDEWAVQRARYMTLLETMASMSDDPQICMPAVAR</sequence>
<dbReference type="EMBL" id="FOCV01000048">
    <property type="protein sequence ID" value="SEP19658.1"/>
    <property type="molecule type" value="Genomic_DNA"/>
</dbReference>
<keyword evidence="1" id="KW-0812">Transmembrane</keyword>
<dbReference type="EMBL" id="FNXB01000017">
    <property type="protein sequence ID" value="SEH97546.1"/>
    <property type="molecule type" value="Genomic_DNA"/>
</dbReference>
<gene>
    <name evidence="2" type="ORF">RTCCBAU85039_3429</name>
    <name evidence="3" type="ORF">SAMN05216228_104822</name>
</gene>
<dbReference type="Proteomes" id="UP000198939">
    <property type="component" value="Unassembled WGS sequence"/>
</dbReference>
<keyword evidence="1" id="KW-0472">Membrane</keyword>
<reference evidence="2" key="2">
    <citation type="submission" date="2016-10" db="EMBL/GenBank/DDBJ databases">
        <authorList>
            <person name="de Groot N.N."/>
        </authorList>
    </citation>
    <scope>NUCLEOTIDE SEQUENCE [LARGE SCALE GENOMIC DNA]</scope>
    <source>
        <strain evidence="2">CCBAU85039</strain>
    </source>
</reference>
<reference evidence="3 5" key="3">
    <citation type="submission" date="2016-10" db="EMBL/GenBank/DDBJ databases">
        <authorList>
            <person name="Varghese N."/>
            <person name="Submissions S."/>
        </authorList>
    </citation>
    <scope>NUCLEOTIDE SEQUENCE [LARGE SCALE GENOMIC DNA]</scope>
    <source>
        <strain evidence="3 5">CGMCC 1.7071</strain>
    </source>
</reference>
<evidence type="ECO:0000313" key="4">
    <source>
        <dbReference type="Proteomes" id="UP000183063"/>
    </source>
</evidence>
<dbReference type="AlphaFoldDB" id="A0A1H8VXJ0"/>
<dbReference type="Proteomes" id="UP000183063">
    <property type="component" value="Unassembled WGS sequence"/>
</dbReference>
<evidence type="ECO:0000313" key="5">
    <source>
        <dbReference type="Proteomes" id="UP000198939"/>
    </source>
</evidence>
<evidence type="ECO:0000313" key="2">
    <source>
        <dbReference type="EMBL" id="SEH97546.1"/>
    </source>
</evidence>
<dbReference type="STRING" id="501024.RTCCBAU85039_3429"/>
<keyword evidence="5" id="KW-1185">Reference proteome</keyword>